<dbReference type="Gene3D" id="3.30.450.30">
    <property type="entry name" value="Dynein light chain 2a, cytoplasmic"/>
    <property type="match status" value="1"/>
</dbReference>
<dbReference type="SMART" id="SM00960">
    <property type="entry name" value="Robl_LC7"/>
    <property type="match status" value="1"/>
</dbReference>
<accession>A0A9W6WCX0</accession>
<evidence type="ECO:0000313" key="3">
    <source>
        <dbReference type="Proteomes" id="UP001165079"/>
    </source>
</evidence>
<dbReference type="SUPFAM" id="SSF103196">
    <property type="entry name" value="Roadblock/LC7 domain"/>
    <property type="match status" value="1"/>
</dbReference>
<evidence type="ECO:0000313" key="2">
    <source>
        <dbReference type="EMBL" id="GLZ81021.1"/>
    </source>
</evidence>
<protein>
    <submittedName>
        <fullName evidence="2">Dynein regulation protein LC7</fullName>
    </submittedName>
</protein>
<dbReference type="Pfam" id="PF03259">
    <property type="entry name" value="Robl_LC7"/>
    <property type="match status" value="1"/>
</dbReference>
<evidence type="ECO:0000259" key="1">
    <source>
        <dbReference type="SMART" id="SM00960"/>
    </source>
</evidence>
<reference evidence="2" key="1">
    <citation type="submission" date="2023-03" db="EMBL/GenBank/DDBJ databases">
        <title>Actinorhabdospora filicis NBRC 111898.</title>
        <authorList>
            <person name="Ichikawa N."/>
            <person name="Sato H."/>
            <person name="Tonouchi N."/>
        </authorList>
    </citation>
    <scope>NUCLEOTIDE SEQUENCE</scope>
    <source>
        <strain evidence="2">NBRC 111898</strain>
    </source>
</reference>
<dbReference type="EMBL" id="BSTX01000004">
    <property type="protein sequence ID" value="GLZ81021.1"/>
    <property type="molecule type" value="Genomic_DNA"/>
</dbReference>
<dbReference type="AlphaFoldDB" id="A0A9W6WCX0"/>
<dbReference type="InterPro" id="IPR053141">
    <property type="entry name" value="Mycobact_SerProt_Inhib_Rv3364c"/>
</dbReference>
<dbReference type="Proteomes" id="UP001165079">
    <property type="component" value="Unassembled WGS sequence"/>
</dbReference>
<keyword evidence="3" id="KW-1185">Reference proteome</keyword>
<gene>
    <name evidence="2" type="ORF">Afil01_58280</name>
</gene>
<sequence length="147" mass="15407">MTLPHTAPQRGFTQHARGHMQDLGWLLAGFADRVPGVAHAIAVSADGLLLASSRDLPRDRADQLAAVASGLVSLTQGASRCFEGGAVLQTVVEMDNGFLFLMSISDGSSFAVLAARNCDVGQVGYEMALLVDRVGQALTPATREAAR</sequence>
<dbReference type="PANTHER" id="PTHR36222:SF1">
    <property type="entry name" value="SERINE PROTEASE INHIBITOR RV3364C"/>
    <property type="match status" value="1"/>
</dbReference>
<feature type="domain" description="Roadblock/LAMTOR2" evidence="1">
    <location>
        <begin position="24"/>
        <end position="114"/>
    </location>
</feature>
<comment type="caution">
    <text evidence="2">The sequence shown here is derived from an EMBL/GenBank/DDBJ whole genome shotgun (WGS) entry which is preliminary data.</text>
</comment>
<dbReference type="InterPro" id="IPR004942">
    <property type="entry name" value="Roadblock/LAMTOR2_dom"/>
</dbReference>
<proteinExistence type="predicted"/>
<name>A0A9W6WCX0_9ACTN</name>
<dbReference type="PANTHER" id="PTHR36222">
    <property type="entry name" value="SERINE PROTEASE INHIBITOR RV3364C"/>
    <property type="match status" value="1"/>
</dbReference>
<organism evidence="2 3">
    <name type="scientific">Actinorhabdospora filicis</name>
    <dbReference type="NCBI Taxonomy" id="1785913"/>
    <lineage>
        <taxon>Bacteria</taxon>
        <taxon>Bacillati</taxon>
        <taxon>Actinomycetota</taxon>
        <taxon>Actinomycetes</taxon>
        <taxon>Micromonosporales</taxon>
        <taxon>Micromonosporaceae</taxon>
        <taxon>Actinorhabdospora</taxon>
    </lineage>
</organism>